<dbReference type="PATRIC" id="fig|301375.6.peg.851"/>
<feature type="domain" description="S-adenosyl-l-methionine hydroxide adenosyltransferase N-terminal" evidence="3">
    <location>
        <begin position="10"/>
        <end position="151"/>
    </location>
</feature>
<organism evidence="5 8">
    <name type="scientific">Methanothrix harundinacea</name>
    <dbReference type="NCBI Taxonomy" id="301375"/>
    <lineage>
        <taxon>Archaea</taxon>
        <taxon>Methanobacteriati</taxon>
        <taxon>Methanobacteriota</taxon>
        <taxon>Stenosarchaea group</taxon>
        <taxon>Methanomicrobia</taxon>
        <taxon>Methanotrichales</taxon>
        <taxon>Methanotrichaceae</taxon>
        <taxon>Methanothrix</taxon>
    </lineage>
</organism>
<dbReference type="EMBL" id="LGHB01000028">
    <property type="protein sequence ID" value="KUK95718.1"/>
    <property type="molecule type" value="Genomic_DNA"/>
</dbReference>
<dbReference type="Gene3D" id="2.40.30.90">
    <property type="entry name" value="Bacterial fluorinating enzyme like"/>
    <property type="match status" value="1"/>
</dbReference>
<evidence type="ECO:0000259" key="4">
    <source>
        <dbReference type="Pfam" id="PF20257"/>
    </source>
</evidence>
<reference evidence="6" key="1">
    <citation type="journal article" date="2015" name="MBio">
        <title>Genome-resolved metagenomic analysis reveals roles for candidate phyla and other microbial community members in biogeochemical transformations in oil reservoirs.</title>
        <authorList>
            <person name="Hu P."/>
            <person name="Tom L."/>
            <person name="Singh A."/>
            <person name="Thomas B.C."/>
            <person name="Baker B.J."/>
            <person name="Piceno Y.M."/>
            <person name="Andersen G.L."/>
            <person name="Banfield J.F."/>
        </authorList>
    </citation>
    <scope>NUCLEOTIDE SEQUENCE [LARGE SCALE GENOMIC DNA]</scope>
    <source>
        <strain evidence="6">56_747</strain>
    </source>
</reference>
<keyword evidence="1" id="KW-0949">S-adenosyl-L-methionine</keyword>
<proteinExistence type="inferred from homology"/>
<protein>
    <recommendedName>
        <fullName evidence="9">SAM-dependent chlorinase/fluorinase</fullName>
    </recommendedName>
</protein>
<dbReference type="EMBL" id="LGFT01000026">
    <property type="protein sequence ID" value="KUK44400.1"/>
    <property type="molecule type" value="Genomic_DNA"/>
</dbReference>
<dbReference type="Pfam" id="PF20257">
    <property type="entry name" value="SAM_HAT_C"/>
    <property type="match status" value="1"/>
</dbReference>
<dbReference type="InterPro" id="IPR023228">
    <property type="entry name" value="SAM_OH_AdoTrfase_N_sf"/>
</dbReference>
<feature type="domain" description="S-adenosyl-l-methionine hydroxide adenosyltransferase C-terminal" evidence="4">
    <location>
        <begin position="173"/>
        <end position="248"/>
    </location>
</feature>
<dbReference type="SUPFAM" id="SSF101852">
    <property type="entry name" value="Bacterial fluorinating enzyme, C-terminal domain"/>
    <property type="match status" value="1"/>
</dbReference>
<evidence type="ECO:0000313" key="7">
    <source>
        <dbReference type="Proteomes" id="UP000053961"/>
    </source>
</evidence>
<evidence type="ECO:0000259" key="3">
    <source>
        <dbReference type="Pfam" id="PF01887"/>
    </source>
</evidence>
<evidence type="ECO:0008006" key="9">
    <source>
        <dbReference type="Google" id="ProtNLM"/>
    </source>
</evidence>
<comment type="caution">
    <text evidence="5">The sequence shown here is derived from an EMBL/GenBank/DDBJ whole genome shotgun (WGS) entry which is preliminary data.</text>
</comment>
<dbReference type="SUPFAM" id="SSF102522">
    <property type="entry name" value="Bacterial fluorinating enzyme, N-terminal domain"/>
    <property type="match status" value="1"/>
</dbReference>
<dbReference type="PANTHER" id="PTHR35092">
    <property type="entry name" value="CHLORINASE MJ1651"/>
    <property type="match status" value="1"/>
</dbReference>
<evidence type="ECO:0000256" key="1">
    <source>
        <dbReference type="ARBA" id="ARBA00022691"/>
    </source>
</evidence>
<dbReference type="PANTHER" id="PTHR35092:SF1">
    <property type="entry name" value="CHLORINASE MJ1651"/>
    <property type="match status" value="1"/>
</dbReference>
<dbReference type="InterPro" id="IPR046469">
    <property type="entry name" value="SAM_HAT_N"/>
</dbReference>
<dbReference type="Pfam" id="PF01887">
    <property type="entry name" value="SAM_HAT_N"/>
    <property type="match status" value="1"/>
</dbReference>
<dbReference type="Gene3D" id="3.40.50.10790">
    <property type="entry name" value="S-adenosyl-l-methionine hydroxide adenosyltransferase, N-terminal"/>
    <property type="match status" value="1"/>
</dbReference>
<dbReference type="AlphaFoldDB" id="A0A101FTW1"/>
<gene>
    <name evidence="5" type="ORF">XD72_1239</name>
    <name evidence="6" type="ORF">XE07_1658</name>
</gene>
<comment type="similarity">
    <text evidence="2">Belongs to the SAM hydrolase / SAM-dependent halogenase family.</text>
</comment>
<name>A0A101FTW1_9EURY</name>
<dbReference type="InterPro" id="IPR023227">
    <property type="entry name" value="SAM_OH_AdoTrfase_C_sf"/>
</dbReference>
<accession>A0A101FTW1</accession>
<reference evidence="7 8" key="2">
    <citation type="journal article" date="2015" name="MBio">
        <title>Genome-Resolved Metagenomic Analysis Reveals Roles for Candidate Phyla and Other Microbial Community Members in Biogeochemical Transformations in Oil Reservoirs.</title>
        <authorList>
            <person name="Hu P."/>
            <person name="Tom L."/>
            <person name="Singh A."/>
            <person name="Thomas B.C."/>
            <person name="Baker B.J."/>
            <person name="Piceno Y.M."/>
            <person name="Andersen G.L."/>
            <person name="Banfield J.F."/>
        </authorList>
    </citation>
    <scope>NUCLEOTIDE SEQUENCE [LARGE SCALE GENOMIC DNA]</scope>
    <source>
        <strain evidence="5">57_489</strain>
    </source>
</reference>
<evidence type="ECO:0000313" key="6">
    <source>
        <dbReference type="EMBL" id="KUK95718.1"/>
    </source>
</evidence>
<evidence type="ECO:0000256" key="2">
    <source>
        <dbReference type="ARBA" id="ARBA00024035"/>
    </source>
</evidence>
<evidence type="ECO:0000313" key="5">
    <source>
        <dbReference type="EMBL" id="KUK44400.1"/>
    </source>
</evidence>
<dbReference type="InterPro" id="IPR002747">
    <property type="entry name" value="SAM_OH_AdoTrfase"/>
</dbReference>
<dbReference type="Proteomes" id="UP000053961">
    <property type="component" value="Unassembled WGS sequence"/>
</dbReference>
<sequence length="257" mass="27459">MQIPSDRPIITLLSDFGSLYPAEMKGAILSRTKDAILVDIAHDIPPQNIRAGAFALMVAARHFPEGTIHLAVVDPGVGTHRLGLVVESGGHLFVGPDNGLLIPAARSLGDPAAWMIDPKLAEGTAPTFHGRDVFAPAVAMLASGAKAESFGPKVEPVDLDFGEARRSGDGIEAEVIYVDGFGNLVLNFWEIPWDRWVVSGRSLARARTYAEAEEDEPLITIGSHEFAEIAVNGGSARDLFDLSPGDRVLLERGNCSE</sequence>
<evidence type="ECO:0000313" key="8">
    <source>
        <dbReference type="Proteomes" id="UP000057043"/>
    </source>
</evidence>
<dbReference type="InterPro" id="IPR046470">
    <property type="entry name" value="SAM_HAT_C"/>
</dbReference>
<dbReference type="Proteomes" id="UP000057043">
    <property type="component" value="Unassembled WGS sequence"/>
</dbReference>
<dbReference type="PIRSF" id="PIRSF006779">
    <property type="entry name" value="UCP006779"/>
    <property type="match status" value="1"/>
</dbReference>